<gene>
    <name evidence="2" type="ORF">CR513_58838</name>
</gene>
<accession>A0A371E9S8</accession>
<evidence type="ECO:0000313" key="3">
    <source>
        <dbReference type="Proteomes" id="UP000257109"/>
    </source>
</evidence>
<evidence type="ECO:0008006" key="4">
    <source>
        <dbReference type="Google" id="ProtNLM"/>
    </source>
</evidence>
<keyword evidence="3" id="KW-1185">Reference proteome</keyword>
<reference evidence="2" key="1">
    <citation type="submission" date="2018-05" db="EMBL/GenBank/DDBJ databases">
        <title>Draft genome of Mucuna pruriens seed.</title>
        <authorList>
            <person name="Nnadi N.E."/>
            <person name="Vos R."/>
            <person name="Hasami M.H."/>
            <person name="Devisetty U.K."/>
            <person name="Aguiy J.C."/>
        </authorList>
    </citation>
    <scope>NUCLEOTIDE SEQUENCE [LARGE SCALE GENOMIC DNA]</scope>
    <source>
        <strain evidence="2">JCA_2017</strain>
    </source>
</reference>
<protein>
    <recommendedName>
        <fullName evidence="4">Reverse transcriptase Ty1/copia-type domain-containing protein</fullName>
    </recommendedName>
</protein>
<organism evidence="2 3">
    <name type="scientific">Mucuna pruriens</name>
    <name type="common">Velvet bean</name>
    <name type="synonym">Dolichos pruriens</name>
    <dbReference type="NCBI Taxonomy" id="157652"/>
    <lineage>
        <taxon>Eukaryota</taxon>
        <taxon>Viridiplantae</taxon>
        <taxon>Streptophyta</taxon>
        <taxon>Embryophyta</taxon>
        <taxon>Tracheophyta</taxon>
        <taxon>Spermatophyta</taxon>
        <taxon>Magnoliopsida</taxon>
        <taxon>eudicotyledons</taxon>
        <taxon>Gunneridae</taxon>
        <taxon>Pentapetalae</taxon>
        <taxon>rosids</taxon>
        <taxon>fabids</taxon>
        <taxon>Fabales</taxon>
        <taxon>Fabaceae</taxon>
        <taxon>Papilionoideae</taxon>
        <taxon>50 kb inversion clade</taxon>
        <taxon>NPAAA clade</taxon>
        <taxon>indigoferoid/millettioid clade</taxon>
        <taxon>Phaseoleae</taxon>
        <taxon>Mucuna</taxon>
    </lineage>
</organism>
<dbReference type="EMBL" id="QJKJ01015275">
    <property type="protein sequence ID" value="RDX62790.1"/>
    <property type="molecule type" value="Genomic_DNA"/>
</dbReference>
<evidence type="ECO:0000256" key="1">
    <source>
        <dbReference type="SAM" id="Phobius"/>
    </source>
</evidence>
<proteinExistence type="predicted"/>
<keyword evidence="1" id="KW-0472">Membrane</keyword>
<evidence type="ECO:0000313" key="2">
    <source>
        <dbReference type="EMBL" id="RDX62790.1"/>
    </source>
</evidence>
<comment type="caution">
    <text evidence="2">The sequence shown here is derived from an EMBL/GenBank/DDBJ whole genome shotgun (WGS) entry which is preliminary data.</text>
</comment>
<dbReference type="AlphaFoldDB" id="A0A371E9S8"/>
<name>A0A371E9S8_MUCPR</name>
<feature type="non-terminal residue" evidence="2">
    <location>
        <position position="1"/>
    </location>
</feature>
<keyword evidence="1" id="KW-0812">Transmembrane</keyword>
<keyword evidence="1" id="KW-1133">Transmembrane helix</keyword>
<dbReference type="Proteomes" id="UP000257109">
    <property type="component" value="Unassembled WGS sequence"/>
</dbReference>
<feature type="transmembrane region" description="Helical" evidence="1">
    <location>
        <begin position="128"/>
        <end position="152"/>
    </location>
</feature>
<sequence length="181" mass="21334">MASSHPNGECHSVQFVHHSDNDKKKKFFKIKAEYKYGRIVGNYSMLWHKYLGDISKKRMLRLIKRLHKKKLTAKSRKTGVVKREKVLQLTYTCIDYKKTFSPISTKDSFRVMMTLVIYFDLELHQMDMLVMLPLFLALKFVMIDYVVSLVYLRRIILIGFNVKLCNPYETSIQKGEKLANT</sequence>